<gene>
    <name evidence="1" type="ORF">FIV42_07030</name>
</gene>
<evidence type="ECO:0000313" key="2">
    <source>
        <dbReference type="Proteomes" id="UP000315995"/>
    </source>
</evidence>
<dbReference type="RefSeq" id="WP_141196984.1">
    <property type="nucleotide sequence ID" value="NZ_CP041186.1"/>
</dbReference>
<dbReference type="Proteomes" id="UP000315995">
    <property type="component" value="Chromosome"/>
</dbReference>
<reference evidence="1 2" key="1">
    <citation type="submission" date="2019-06" db="EMBL/GenBank/DDBJ databases">
        <title>Persicimonas caeni gen. nov., sp. nov., a predatory bacterium isolated from solar saltern.</title>
        <authorList>
            <person name="Wang S."/>
        </authorList>
    </citation>
    <scope>NUCLEOTIDE SEQUENCE [LARGE SCALE GENOMIC DNA]</scope>
    <source>
        <strain evidence="1 2">YN101</strain>
    </source>
</reference>
<dbReference type="AlphaFoldDB" id="A0A4Y6PQ79"/>
<accession>A0A5B8Y5R8</accession>
<organism evidence="1 2">
    <name type="scientific">Persicimonas caeni</name>
    <dbReference type="NCBI Taxonomy" id="2292766"/>
    <lineage>
        <taxon>Bacteria</taxon>
        <taxon>Deltaproteobacteria</taxon>
        <taxon>Bradymonadales</taxon>
        <taxon>Bradymonadaceae</taxon>
        <taxon>Persicimonas</taxon>
    </lineage>
</organism>
<protein>
    <submittedName>
        <fullName evidence="1">Uncharacterized protein</fullName>
    </submittedName>
</protein>
<evidence type="ECO:0000313" key="1">
    <source>
        <dbReference type="EMBL" id="QDG50492.1"/>
    </source>
</evidence>
<name>A0A4Y6PQ79_PERCE</name>
<accession>A0A4Y6PQ79</accession>
<dbReference type="EMBL" id="CP041186">
    <property type="protein sequence ID" value="QDG50492.1"/>
    <property type="molecule type" value="Genomic_DNA"/>
</dbReference>
<proteinExistence type="predicted"/>
<sequence length="351" mass="39644">MKVRFLEEKTGETIAEVDFAEGRDLPDKGSVVHLKCQQLNGGVSQWLVRDCVEGTEPIVWCVRHAPTIANTGEAAQDELWAVSHLYQQLPLSLTAQWKHPIQATESPDFLIKRRDGSVLGIEVTSLTDQKRLELDVAKAQIRKTVRAWYRQRFGANLVVEVDWSTSARWLPVDALTAELIAILEHLPKVPPLDINLASFDVSDIYEVKAKMELVQSAGLSSSCPSGLLPEWKVQLVGKLKSFPQYIDRVRFAIAPDGLEYPTVTGGFLPTVTPTSLGESRQFKKKEKKLTKRYLHRCDECWLLVHAWYSHVENSTASMVEVDHEAFEREILDSQFDRVWLLDGGFGLYEAT</sequence>
<keyword evidence="2" id="KW-1185">Reference proteome</keyword>